<proteinExistence type="predicted"/>
<protein>
    <submittedName>
        <fullName evidence="2">Uncharacterized protein</fullName>
    </submittedName>
</protein>
<organism evidence="2 3">
    <name type="scientific">Aurantiacibacter sediminis</name>
    <dbReference type="NCBI Taxonomy" id="2793064"/>
    <lineage>
        <taxon>Bacteria</taxon>
        <taxon>Pseudomonadati</taxon>
        <taxon>Pseudomonadota</taxon>
        <taxon>Alphaproteobacteria</taxon>
        <taxon>Sphingomonadales</taxon>
        <taxon>Erythrobacteraceae</taxon>
        <taxon>Aurantiacibacter</taxon>
    </lineage>
</organism>
<dbReference type="RefSeq" id="WP_197921152.1">
    <property type="nucleotide sequence ID" value="NZ_CAWPTA010000007.1"/>
</dbReference>
<keyword evidence="3" id="KW-1185">Reference proteome</keyword>
<accession>A0ABS0N3B1</accession>
<gene>
    <name evidence="2" type="ORF">I5L03_07630</name>
</gene>
<dbReference type="Proteomes" id="UP000602442">
    <property type="component" value="Unassembled WGS sequence"/>
</dbReference>
<evidence type="ECO:0000256" key="1">
    <source>
        <dbReference type="SAM" id="MobiDB-lite"/>
    </source>
</evidence>
<comment type="caution">
    <text evidence="2">The sequence shown here is derived from an EMBL/GenBank/DDBJ whole genome shotgun (WGS) entry which is preliminary data.</text>
</comment>
<feature type="compositionally biased region" description="Low complexity" evidence="1">
    <location>
        <begin position="224"/>
        <end position="240"/>
    </location>
</feature>
<name>A0ABS0N3B1_9SPHN</name>
<sequence length="732" mass="78860">MALAHIRPDPAGGAPGTRSFIAELGASRYWRVAVGPEETRRTDGARLMAKPAHVSQVSGPVPPEARGRVRVTIPEEHFDRENGHVQLMTYRDANGTGPAFSPVVRSAPGLPDAMPALGFSARGVRSLPHTQPQTAALSWKQPTHVSYAMVLPAFLAPLLSAAGPLLAGALPKLATSVAPLAGQLLQSVLAGREAPQNADQTSQDRQALDAAIAALRALAGTGAQAPGANGAAANPPAQAQSMRNIRRRKARGASRSSAFAREGTARSHLASMQRRSLSLRQQLPVERSQAMVAPLAALLPMLTPLLGKVLTPETVQSVINMPNEHMKTIFNAMKEAGKLAIQSEEQELQHLRALTPSVDDPALDALLSSANVGFSLSKSENWQRAESVTLHMEPCRRVTLNGRPVCLMAADTAWSFPLSITLPTNSQGQYPTLKNATLRIVVKEKDTLRELLHKQQPLGPVAASGPLPALAQLDAADVRRLPQGVDLIVAFAVIWTNSEGKKRGAPLQHLVQIAGGPMFDRLQPSGELHRLDEESGFGDYVHDVWQNRFRDDAKRVVGELTYLCPFATGAPSHRRMKTEYRSDEVERTRQRRHLQLRSGFEISLDTLAELGRMLGAEPVTAQMRAALGSAAFAEAANRSARVAFDFRGAPQEVFRLRAVPTYDLARCYFRIPGAADAKGQITSMEEREARLPLPASLELEVHNDSTGAQIGMPVSSNFLAARLLRDSGGGGE</sequence>
<evidence type="ECO:0000313" key="2">
    <source>
        <dbReference type="EMBL" id="MBH5322455.1"/>
    </source>
</evidence>
<dbReference type="EMBL" id="JAEANY010000002">
    <property type="protein sequence ID" value="MBH5322455.1"/>
    <property type="molecule type" value="Genomic_DNA"/>
</dbReference>
<feature type="region of interest" description="Disordered" evidence="1">
    <location>
        <begin position="224"/>
        <end position="272"/>
    </location>
</feature>
<reference evidence="2 3" key="1">
    <citation type="submission" date="2020-11" db="EMBL/GenBank/DDBJ databases">
        <title>Erythrobacter sediminis sp. nov., a marine bacterium from a tidal flat of Garorim Bay.</title>
        <authorList>
            <person name="Kim D."/>
            <person name="Yoo Y."/>
            <person name="Kim J.-J."/>
        </authorList>
    </citation>
    <scope>NUCLEOTIDE SEQUENCE [LARGE SCALE GENOMIC DNA]</scope>
    <source>
        <strain evidence="2 3">JGD-13</strain>
    </source>
</reference>
<evidence type="ECO:0000313" key="3">
    <source>
        <dbReference type="Proteomes" id="UP000602442"/>
    </source>
</evidence>